<dbReference type="EMBL" id="KN109824">
    <property type="protein sequence ID" value="KFO38548.1"/>
    <property type="molecule type" value="Genomic_DNA"/>
</dbReference>
<feature type="compositionally biased region" description="Low complexity" evidence="1">
    <location>
        <begin position="124"/>
        <end position="135"/>
    </location>
</feature>
<evidence type="ECO:0000313" key="2">
    <source>
        <dbReference type="EMBL" id="KFO38548.1"/>
    </source>
</evidence>
<feature type="compositionally biased region" description="Low complexity" evidence="1">
    <location>
        <begin position="151"/>
        <end position="162"/>
    </location>
</feature>
<dbReference type="eggNOG" id="ENOG502QXCA">
    <property type="taxonomic scope" value="Eukaryota"/>
</dbReference>
<gene>
    <name evidence="2" type="ORF">H920_00047</name>
</gene>
<keyword evidence="3" id="KW-1185">Reference proteome</keyword>
<sequence>MSAAADVTIFENNSGSWFPPKGPVSPTKTKKHSQGSEDFTQSISTSAPKPGKFITARTWKIPFSRDTYYKGEILQSGDRSNDDHSHLLTSEAEADVENLPGIQQKRMSSPHSYKKERPASFTQLPSLPLGPISSSRGREQQMRRGASQAFLDTTDSLTTPPTRVEKYQSRAKYEGVAKKQPTYKIPGKPVRQSDYYVSDPAWFTMARQKHEGSQVYTPVKETKTKSRAGPKTDTKEYRHGTRPEAAQKTPQKVAGATD</sequence>
<accession>A0A091E702</accession>
<dbReference type="PANTHER" id="PTHR47743:SF2">
    <property type="entry name" value="ACROSOMAL PROTEIN KIAA1210"/>
    <property type="match status" value="1"/>
</dbReference>
<evidence type="ECO:0000256" key="1">
    <source>
        <dbReference type="SAM" id="MobiDB-lite"/>
    </source>
</evidence>
<dbReference type="PANTHER" id="PTHR47743">
    <property type="entry name" value="KIAA1210 / KIAA1211 FAMILY MEMBER"/>
    <property type="match status" value="1"/>
</dbReference>
<reference evidence="2 3" key="1">
    <citation type="submission" date="2013-11" db="EMBL/GenBank/DDBJ databases">
        <title>The Damaraland mole rat (Fukomys damarensis) genome and evolution of African mole rats.</title>
        <authorList>
            <person name="Gladyshev V.N."/>
            <person name="Fang X."/>
        </authorList>
    </citation>
    <scope>NUCLEOTIDE SEQUENCE [LARGE SCALE GENOMIC DNA]</scope>
    <source>
        <tissue evidence="2">Liver</tissue>
    </source>
</reference>
<proteinExistence type="predicted"/>
<dbReference type="AlphaFoldDB" id="A0A091E702"/>
<feature type="region of interest" description="Disordered" evidence="1">
    <location>
        <begin position="210"/>
        <end position="258"/>
    </location>
</feature>
<feature type="compositionally biased region" description="Basic and acidic residues" evidence="1">
    <location>
        <begin position="220"/>
        <end position="242"/>
    </location>
</feature>
<feature type="region of interest" description="Disordered" evidence="1">
    <location>
        <begin position="12"/>
        <end position="50"/>
    </location>
</feature>
<protein>
    <submittedName>
        <fullName evidence="2">Uncharacterized protein</fullName>
    </submittedName>
</protein>
<organism evidence="2 3">
    <name type="scientific">Fukomys damarensis</name>
    <name type="common">Damaraland mole rat</name>
    <name type="synonym">Cryptomys damarensis</name>
    <dbReference type="NCBI Taxonomy" id="885580"/>
    <lineage>
        <taxon>Eukaryota</taxon>
        <taxon>Metazoa</taxon>
        <taxon>Chordata</taxon>
        <taxon>Craniata</taxon>
        <taxon>Vertebrata</taxon>
        <taxon>Euteleostomi</taxon>
        <taxon>Mammalia</taxon>
        <taxon>Eutheria</taxon>
        <taxon>Euarchontoglires</taxon>
        <taxon>Glires</taxon>
        <taxon>Rodentia</taxon>
        <taxon>Hystricomorpha</taxon>
        <taxon>Bathyergidae</taxon>
        <taxon>Fukomys</taxon>
    </lineage>
</organism>
<feature type="region of interest" description="Disordered" evidence="1">
    <location>
        <begin position="74"/>
        <end position="168"/>
    </location>
</feature>
<feature type="compositionally biased region" description="Polar residues" evidence="1">
    <location>
        <begin position="36"/>
        <end position="47"/>
    </location>
</feature>
<name>A0A091E702_FUKDA</name>
<evidence type="ECO:0000313" key="3">
    <source>
        <dbReference type="Proteomes" id="UP000028990"/>
    </source>
</evidence>
<dbReference type="Proteomes" id="UP000028990">
    <property type="component" value="Unassembled WGS sequence"/>
</dbReference>
<dbReference type="InterPro" id="IPR026713">
    <property type="entry name" value="CRACD-like"/>
</dbReference>